<dbReference type="AlphaFoldDB" id="A0A846S0G4"/>
<evidence type="ECO:0000313" key="2">
    <source>
        <dbReference type="EMBL" id="NJC55112.1"/>
    </source>
</evidence>
<name>A0A846S0G4_9MICO</name>
<evidence type="ECO:0000256" key="1">
    <source>
        <dbReference type="SAM" id="MobiDB-lite"/>
    </source>
</evidence>
<comment type="caution">
    <text evidence="2">The sequence shown here is derived from an EMBL/GenBank/DDBJ whole genome shotgun (WGS) entry which is preliminary data.</text>
</comment>
<accession>A0A846S0G4</accession>
<reference evidence="2 3" key="1">
    <citation type="submission" date="2020-03" db="EMBL/GenBank/DDBJ databases">
        <title>Sequencing the genomes of 1000 actinobacteria strains.</title>
        <authorList>
            <person name="Klenk H.-P."/>
        </authorList>
    </citation>
    <scope>NUCLEOTIDE SEQUENCE [LARGE SCALE GENOMIC DNA]</scope>
    <source>
        <strain evidence="2 3">DSM 18964</strain>
    </source>
</reference>
<gene>
    <name evidence="2" type="ORF">BKA07_000147</name>
</gene>
<evidence type="ECO:0000313" key="3">
    <source>
        <dbReference type="Proteomes" id="UP000576792"/>
    </source>
</evidence>
<proteinExistence type="predicted"/>
<dbReference type="RefSeq" id="WP_280712821.1">
    <property type="nucleotide sequence ID" value="NZ_JAATJN010000001.1"/>
</dbReference>
<feature type="compositionally biased region" description="Basic and acidic residues" evidence="1">
    <location>
        <begin position="23"/>
        <end position="33"/>
    </location>
</feature>
<sequence length="44" mass="4598">MKRTARAAFGHPKRTPAAITPRSRADHTTDSVRRGSTGAPAAPA</sequence>
<dbReference type="Proteomes" id="UP000576792">
    <property type="component" value="Unassembled WGS sequence"/>
</dbReference>
<keyword evidence="3" id="KW-1185">Reference proteome</keyword>
<protein>
    <submittedName>
        <fullName evidence="2">Uncharacterized protein</fullName>
    </submittedName>
</protein>
<dbReference type="EMBL" id="JAATJN010000001">
    <property type="protein sequence ID" value="NJC55112.1"/>
    <property type="molecule type" value="Genomic_DNA"/>
</dbReference>
<feature type="region of interest" description="Disordered" evidence="1">
    <location>
        <begin position="1"/>
        <end position="44"/>
    </location>
</feature>
<organism evidence="2 3">
    <name type="scientific">Brevibacterium marinum</name>
    <dbReference type="NCBI Taxonomy" id="418643"/>
    <lineage>
        <taxon>Bacteria</taxon>
        <taxon>Bacillati</taxon>
        <taxon>Actinomycetota</taxon>
        <taxon>Actinomycetes</taxon>
        <taxon>Micrococcales</taxon>
        <taxon>Brevibacteriaceae</taxon>
        <taxon>Brevibacterium</taxon>
    </lineage>
</organism>